<sequence length="161" mass="18484">MNVCAFLGGKTTERESFSAQRNARQGAKHRKKEGDRMEKHLGFLERRCRLCGKTFSKIQTVQNCDKTAFGRELLNFFGVDIGLDSREIHPQKVCSACRRVVYHLNSGNLDPETSEGRKQGIKLFLWKEHSSNCYCLQKLKGRPSKKELCNNANQCNFRLLN</sequence>
<dbReference type="Proteomes" id="UP001159427">
    <property type="component" value="Unassembled WGS sequence"/>
</dbReference>
<dbReference type="InterPro" id="IPR035714">
    <property type="entry name" value="RAG1_imp-bd"/>
</dbReference>
<evidence type="ECO:0000313" key="4">
    <source>
        <dbReference type="Proteomes" id="UP001159427"/>
    </source>
</evidence>
<evidence type="ECO:0000256" key="1">
    <source>
        <dbReference type="SAM" id="MobiDB-lite"/>
    </source>
</evidence>
<protein>
    <recommendedName>
        <fullName evidence="2">RAG1 importin-binding domain-containing protein</fullName>
    </recommendedName>
</protein>
<reference evidence="3 4" key="1">
    <citation type="submission" date="2022-05" db="EMBL/GenBank/DDBJ databases">
        <authorList>
            <consortium name="Genoscope - CEA"/>
            <person name="William W."/>
        </authorList>
    </citation>
    <scope>NUCLEOTIDE SEQUENCE [LARGE SCALE GENOMIC DNA]</scope>
</reference>
<organism evidence="3 4">
    <name type="scientific">Porites evermanni</name>
    <dbReference type="NCBI Taxonomy" id="104178"/>
    <lineage>
        <taxon>Eukaryota</taxon>
        <taxon>Metazoa</taxon>
        <taxon>Cnidaria</taxon>
        <taxon>Anthozoa</taxon>
        <taxon>Hexacorallia</taxon>
        <taxon>Scleractinia</taxon>
        <taxon>Fungiina</taxon>
        <taxon>Poritidae</taxon>
        <taxon>Porites</taxon>
    </lineage>
</organism>
<name>A0ABN8QLW5_9CNID</name>
<evidence type="ECO:0000259" key="2">
    <source>
        <dbReference type="Pfam" id="PF12560"/>
    </source>
</evidence>
<dbReference type="EMBL" id="CALNXI010001325">
    <property type="protein sequence ID" value="CAH3164933.1"/>
    <property type="molecule type" value="Genomic_DNA"/>
</dbReference>
<accession>A0ABN8QLW5</accession>
<evidence type="ECO:0000313" key="3">
    <source>
        <dbReference type="EMBL" id="CAH3164933.1"/>
    </source>
</evidence>
<dbReference type="Pfam" id="PF12560">
    <property type="entry name" value="RAG1_imp_bd"/>
    <property type="match status" value="1"/>
</dbReference>
<proteinExistence type="predicted"/>
<feature type="domain" description="RAG1 importin-binding" evidence="2">
    <location>
        <begin position="72"/>
        <end position="151"/>
    </location>
</feature>
<feature type="region of interest" description="Disordered" evidence="1">
    <location>
        <begin position="17"/>
        <end position="36"/>
    </location>
</feature>
<gene>
    <name evidence="3" type="ORF">PEVE_00005148</name>
</gene>
<comment type="caution">
    <text evidence="3">The sequence shown here is derived from an EMBL/GenBank/DDBJ whole genome shotgun (WGS) entry which is preliminary data.</text>
</comment>
<keyword evidence="4" id="KW-1185">Reference proteome</keyword>